<organism evidence="3 4">
    <name type="scientific">Lentinula boryana</name>
    <dbReference type="NCBI Taxonomy" id="40481"/>
    <lineage>
        <taxon>Eukaryota</taxon>
        <taxon>Fungi</taxon>
        <taxon>Dikarya</taxon>
        <taxon>Basidiomycota</taxon>
        <taxon>Agaricomycotina</taxon>
        <taxon>Agaricomycetes</taxon>
        <taxon>Agaricomycetidae</taxon>
        <taxon>Agaricales</taxon>
        <taxon>Marasmiineae</taxon>
        <taxon>Omphalotaceae</taxon>
        <taxon>Lentinula</taxon>
    </lineage>
</organism>
<feature type="compositionally biased region" description="Basic residues" evidence="1">
    <location>
        <begin position="229"/>
        <end position="241"/>
    </location>
</feature>
<dbReference type="Proteomes" id="UP001163828">
    <property type="component" value="Unassembled WGS sequence"/>
</dbReference>
<accession>A0ABQ8QER2</accession>
<protein>
    <submittedName>
        <fullName evidence="3">Uncharacterized protein</fullName>
    </submittedName>
</protein>
<feature type="chain" id="PRO_5046064795" evidence="2">
    <location>
        <begin position="25"/>
        <end position="300"/>
    </location>
</feature>
<reference evidence="3" key="1">
    <citation type="submission" date="2022-08" db="EMBL/GenBank/DDBJ databases">
        <authorList>
            <consortium name="DOE Joint Genome Institute"/>
            <person name="Min B."/>
            <person name="Riley R."/>
            <person name="Sierra-Patev S."/>
            <person name="Naranjo-Ortiz M."/>
            <person name="Looney B."/>
            <person name="Konkel Z."/>
            <person name="Slot J.C."/>
            <person name="Sakamoto Y."/>
            <person name="Steenwyk J.L."/>
            <person name="Rokas A."/>
            <person name="Carro J."/>
            <person name="Camarero S."/>
            <person name="Ferreira P."/>
            <person name="Molpeceres G."/>
            <person name="Ruiz-Duenas F.J."/>
            <person name="Serrano A."/>
            <person name="Henrissat B."/>
            <person name="Drula E."/>
            <person name="Hughes K.W."/>
            <person name="Mata J.L."/>
            <person name="Ishikawa N.K."/>
            <person name="Vargas-Isla R."/>
            <person name="Ushijima S."/>
            <person name="Smith C.A."/>
            <person name="Ahrendt S."/>
            <person name="Andreopoulos W."/>
            <person name="He G."/>
            <person name="Labutti K."/>
            <person name="Lipzen A."/>
            <person name="Ng V."/>
            <person name="Sandor L."/>
            <person name="Barry K."/>
            <person name="Martinez A.T."/>
            <person name="Xiao Y."/>
            <person name="Gibbons J.G."/>
            <person name="Terashima K."/>
            <person name="Hibbett D.S."/>
            <person name="Grigoriev I.V."/>
        </authorList>
    </citation>
    <scope>NUCLEOTIDE SEQUENCE</scope>
    <source>
        <strain evidence="3">TFB10827</strain>
    </source>
</reference>
<name>A0ABQ8QER2_9AGAR</name>
<evidence type="ECO:0000313" key="3">
    <source>
        <dbReference type="EMBL" id="KAJ3996939.1"/>
    </source>
</evidence>
<keyword evidence="4" id="KW-1185">Reference proteome</keyword>
<keyword evidence="2" id="KW-0732">Signal</keyword>
<sequence>MKCPTTASALILVSLASSALEACAAPVSIFDQNIPSIPSTPSTPNPVSFFSFLPRDEHIKSPHALNIDSSQSIGPEARHLHNEEDSESSPVEPVEEASQQDSTDVNNPSTTSIPHRSSRKSSGRRKPEGEGSLAQNPSKSSRPSKQRFKTTVDDDPQTDTSSKRPKRPVQNSPTSEEVNDVHDPDPAQGTGQSRKSRHRSKLSTKADNGTPTADEAFTEGPSNKASSSAKKKTEKSQKKPKPPPSPPSRKSNTNGYFYTQGLTASFSSASSANAANANAFAVNGGNSAGNVVGMPRPPGM</sequence>
<comment type="caution">
    <text evidence="3">The sequence shown here is derived from an EMBL/GenBank/DDBJ whole genome shotgun (WGS) entry which is preliminary data.</text>
</comment>
<feature type="compositionally biased region" description="Polar residues" evidence="1">
    <location>
        <begin position="97"/>
        <end position="115"/>
    </location>
</feature>
<feature type="region of interest" description="Disordered" evidence="1">
    <location>
        <begin position="76"/>
        <end position="256"/>
    </location>
</feature>
<evidence type="ECO:0000256" key="2">
    <source>
        <dbReference type="SAM" id="SignalP"/>
    </source>
</evidence>
<proteinExistence type="predicted"/>
<feature type="signal peptide" evidence="2">
    <location>
        <begin position="1"/>
        <end position="24"/>
    </location>
</feature>
<evidence type="ECO:0000313" key="4">
    <source>
        <dbReference type="Proteomes" id="UP001163828"/>
    </source>
</evidence>
<evidence type="ECO:0000256" key="1">
    <source>
        <dbReference type="SAM" id="MobiDB-lite"/>
    </source>
</evidence>
<gene>
    <name evidence="3" type="ORF">F5050DRAFT_1807256</name>
</gene>
<dbReference type="EMBL" id="MU790596">
    <property type="protein sequence ID" value="KAJ3996939.1"/>
    <property type="molecule type" value="Genomic_DNA"/>
</dbReference>